<dbReference type="PROSITE" id="PS50918">
    <property type="entry name" value="WWE"/>
    <property type="match status" value="1"/>
</dbReference>
<dbReference type="Pfam" id="PF02825">
    <property type="entry name" value="WWE"/>
    <property type="match status" value="2"/>
</dbReference>
<feature type="compositionally biased region" description="Basic and acidic residues" evidence="1">
    <location>
        <begin position="241"/>
        <end position="251"/>
    </location>
</feature>
<dbReference type="InterPro" id="IPR004170">
    <property type="entry name" value="WWE_dom"/>
</dbReference>
<protein>
    <submittedName>
        <fullName evidence="3">TRIPC-like protein</fullName>
    </submittedName>
</protein>
<keyword evidence="4" id="KW-1185">Reference proteome</keyword>
<dbReference type="Proteomes" id="UP001164746">
    <property type="component" value="Chromosome 8"/>
</dbReference>
<name>A0ABY7EUL5_MYAAR</name>
<dbReference type="EMBL" id="CP111019">
    <property type="protein sequence ID" value="WAR13545.1"/>
    <property type="molecule type" value="Genomic_DNA"/>
</dbReference>
<feature type="compositionally biased region" description="Basic and acidic residues" evidence="1">
    <location>
        <begin position="1"/>
        <end position="12"/>
    </location>
</feature>
<feature type="domain" description="WWE" evidence="2">
    <location>
        <begin position="101"/>
        <end position="177"/>
    </location>
</feature>
<dbReference type="InterPro" id="IPR037197">
    <property type="entry name" value="WWE_dom_sf"/>
</dbReference>
<reference evidence="3" key="1">
    <citation type="submission" date="2022-11" db="EMBL/GenBank/DDBJ databases">
        <title>Centuries of genome instability and evolution in soft-shell clam transmissible cancer (bioRxiv).</title>
        <authorList>
            <person name="Hart S.F.M."/>
            <person name="Yonemitsu M.A."/>
            <person name="Giersch R.M."/>
            <person name="Beal B.F."/>
            <person name="Arriagada G."/>
            <person name="Davis B.W."/>
            <person name="Ostrander E.A."/>
            <person name="Goff S.P."/>
            <person name="Metzger M.J."/>
        </authorList>
    </citation>
    <scope>NUCLEOTIDE SEQUENCE</scope>
    <source>
        <strain evidence="3">MELC-2E11</strain>
        <tissue evidence="3">Siphon/mantle</tissue>
    </source>
</reference>
<dbReference type="Gene3D" id="3.30.720.50">
    <property type="match status" value="2"/>
</dbReference>
<evidence type="ECO:0000313" key="3">
    <source>
        <dbReference type="EMBL" id="WAR13545.1"/>
    </source>
</evidence>
<proteinExistence type="predicted"/>
<dbReference type="SMART" id="SM00678">
    <property type="entry name" value="WWE"/>
    <property type="match status" value="2"/>
</dbReference>
<feature type="region of interest" description="Disordered" evidence="1">
    <location>
        <begin position="1"/>
        <end position="30"/>
    </location>
</feature>
<gene>
    <name evidence="3" type="ORF">MAR_027725</name>
</gene>
<dbReference type="InterPro" id="IPR018123">
    <property type="entry name" value="WWE-dom_subgr"/>
</dbReference>
<sequence>MLFPTREPREVPEATPAAQSNSTPSKKAKVEKPDYEFRWEFEGDKRTWTQYGTKLNTSLVEALNAGKTQVDFKLDNGHEMLVNLEKGVQKNKKTGWERPVRIAIKEADSNDYQVWEWEDEKGNQNPYNPACTLLLETGKQDGSGSVDITAYGRKYRVDINKMEQTNIDTDVCRNISRSKSKAVKADPGAPEPVASSSSAEPAPKAGRSGGRAKSGKVKVEPEEEEEEIKPKAKSGGKGKSGAKERPADKRGQQQQQVFPDPVVGG</sequence>
<evidence type="ECO:0000259" key="2">
    <source>
        <dbReference type="PROSITE" id="PS50918"/>
    </source>
</evidence>
<feature type="region of interest" description="Disordered" evidence="1">
    <location>
        <begin position="178"/>
        <end position="265"/>
    </location>
</feature>
<feature type="compositionally biased region" description="Low complexity" evidence="1">
    <location>
        <begin position="191"/>
        <end position="203"/>
    </location>
</feature>
<evidence type="ECO:0000313" key="4">
    <source>
        <dbReference type="Proteomes" id="UP001164746"/>
    </source>
</evidence>
<accession>A0ABY7EUL5</accession>
<dbReference type="SUPFAM" id="SSF117839">
    <property type="entry name" value="WWE domain"/>
    <property type="match status" value="2"/>
</dbReference>
<organism evidence="3 4">
    <name type="scientific">Mya arenaria</name>
    <name type="common">Soft-shell clam</name>
    <dbReference type="NCBI Taxonomy" id="6604"/>
    <lineage>
        <taxon>Eukaryota</taxon>
        <taxon>Metazoa</taxon>
        <taxon>Spiralia</taxon>
        <taxon>Lophotrochozoa</taxon>
        <taxon>Mollusca</taxon>
        <taxon>Bivalvia</taxon>
        <taxon>Autobranchia</taxon>
        <taxon>Heteroconchia</taxon>
        <taxon>Euheterodonta</taxon>
        <taxon>Imparidentia</taxon>
        <taxon>Neoheterodontei</taxon>
        <taxon>Myida</taxon>
        <taxon>Myoidea</taxon>
        <taxon>Myidae</taxon>
        <taxon>Mya</taxon>
    </lineage>
</organism>
<evidence type="ECO:0000256" key="1">
    <source>
        <dbReference type="SAM" id="MobiDB-lite"/>
    </source>
</evidence>